<evidence type="ECO:0000313" key="3">
    <source>
        <dbReference type="Proteomes" id="UP000663872"/>
    </source>
</evidence>
<feature type="coiled-coil region" evidence="1">
    <location>
        <begin position="29"/>
        <end position="84"/>
    </location>
</feature>
<evidence type="ECO:0000313" key="2">
    <source>
        <dbReference type="EMBL" id="CAF3757725.1"/>
    </source>
</evidence>
<dbReference type="Proteomes" id="UP000663872">
    <property type="component" value="Unassembled WGS sequence"/>
</dbReference>
<sequence>EMLSVAGSVNSGDDEQTYKEKYRIKKFPEENLIEQIDVFANEIKKLKKAVKLLKTNNLKLKKQNRNLESAMIQLNKRIERIENGKKNNIISSDEDN</sequence>
<proteinExistence type="predicted"/>
<reference evidence="2" key="1">
    <citation type="submission" date="2021-02" db="EMBL/GenBank/DDBJ databases">
        <authorList>
            <person name="Nowell W R."/>
        </authorList>
    </citation>
    <scope>NUCLEOTIDE SEQUENCE</scope>
</reference>
<dbReference type="EMBL" id="CAJNYT010005593">
    <property type="protein sequence ID" value="CAF3757725.1"/>
    <property type="molecule type" value="Genomic_DNA"/>
</dbReference>
<feature type="non-terminal residue" evidence="2">
    <location>
        <position position="1"/>
    </location>
</feature>
<evidence type="ECO:0000256" key="1">
    <source>
        <dbReference type="SAM" id="Coils"/>
    </source>
</evidence>
<accession>A0A818YK05</accession>
<organism evidence="2 3">
    <name type="scientific">Rotaria socialis</name>
    <dbReference type="NCBI Taxonomy" id="392032"/>
    <lineage>
        <taxon>Eukaryota</taxon>
        <taxon>Metazoa</taxon>
        <taxon>Spiralia</taxon>
        <taxon>Gnathifera</taxon>
        <taxon>Rotifera</taxon>
        <taxon>Eurotatoria</taxon>
        <taxon>Bdelloidea</taxon>
        <taxon>Philodinida</taxon>
        <taxon>Philodinidae</taxon>
        <taxon>Rotaria</taxon>
    </lineage>
</organism>
<gene>
    <name evidence="2" type="ORF">GRG538_LOCUS31761</name>
</gene>
<keyword evidence="1" id="KW-0175">Coiled coil</keyword>
<protein>
    <submittedName>
        <fullName evidence="2">Uncharacterized protein</fullName>
    </submittedName>
</protein>
<comment type="caution">
    <text evidence="2">The sequence shown here is derived from an EMBL/GenBank/DDBJ whole genome shotgun (WGS) entry which is preliminary data.</text>
</comment>
<name>A0A818YK05_9BILA</name>
<dbReference type="AlphaFoldDB" id="A0A818YK05"/>